<evidence type="ECO:0000256" key="3">
    <source>
        <dbReference type="SAM" id="MobiDB-lite"/>
    </source>
</evidence>
<organism evidence="4 5">
    <name type="scientific">Corallococcus aberystwythensis</name>
    <dbReference type="NCBI Taxonomy" id="2316722"/>
    <lineage>
        <taxon>Bacteria</taxon>
        <taxon>Pseudomonadati</taxon>
        <taxon>Myxococcota</taxon>
        <taxon>Myxococcia</taxon>
        <taxon>Myxococcales</taxon>
        <taxon>Cystobacterineae</taxon>
        <taxon>Myxococcaceae</taxon>
        <taxon>Corallococcus</taxon>
    </lineage>
</organism>
<reference evidence="5" key="1">
    <citation type="submission" date="2018-09" db="EMBL/GenBank/DDBJ databases">
        <authorList>
            <person name="Livingstone P.G."/>
            <person name="Whitworth D.E."/>
        </authorList>
    </citation>
    <scope>NUCLEOTIDE SEQUENCE [LARGE SCALE GENOMIC DNA]</scope>
    <source>
        <strain evidence="5">AB050A</strain>
    </source>
</reference>
<keyword evidence="5" id="KW-1185">Reference proteome</keyword>
<dbReference type="GO" id="GO:0016783">
    <property type="term" value="F:sulfurtransferase activity"/>
    <property type="evidence" value="ECO:0007669"/>
    <property type="project" value="InterPro"/>
</dbReference>
<proteinExistence type="predicted"/>
<keyword evidence="4" id="KW-0808">Transferase</keyword>
<evidence type="ECO:0000313" key="5">
    <source>
        <dbReference type="Proteomes" id="UP000267003"/>
    </source>
</evidence>
<dbReference type="PANTHER" id="PTHR30592">
    <property type="entry name" value="FORMATE DEHYDROGENASE"/>
    <property type="match status" value="1"/>
</dbReference>
<sequence>PTVLAVSGRASFEIVQKAARARIPVVVSVSAASSLAIDLALRAGVTLAAFSRNGRCNVYTATERLEPSPQPTGIPHDFRHDAPR</sequence>
<dbReference type="Pfam" id="PF02634">
    <property type="entry name" value="FdhD-NarQ"/>
    <property type="match status" value="1"/>
</dbReference>
<dbReference type="AlphaFoldDB" id="A0A3A8PBG7"/>
<dbReference type="RefSeq" id="WP_208721656.1">
    <property type="nucleotide sequence ID" value="NZ_RAWK01000406.1"/>
</dbReference>
<keyword evidence="2" id="KW-0501">Molybdenum cofactor biosynthesis</keyword>
<keyword evidence="1" id="KW-0963">Cytoplasm</keyword>
<dbReference type="PANTHER" id="PTHR30592:SF1">
    <property type="entry name" value="SULFUR CARRIER PROTEIN FDHD"/>
    <property type="match status" value="1"/>
</dbReference>
<evidence type="ECO:0000256" key="2">
    <source>
        <dbReference type="ARBA" id="ARBA00023150"/>
    </source>
</evidence>
<dbReference type="SUPFAM" id="SSF53927">
    <property type="entry name" value="Cytidine deaminase-like"/>
    <property type="match status" value="1"/>
</dbReference>
<accession>A0A3A8PBG7</accession>
<dbReference type="InterPro" id="IPR003786">
    <property type="entry name" value="FdhD"/>
</dbReference>
<gene>
    <name evidence="4" type="ORF">D7W81_38960</name>
</gene>
<dbReference type="Gene3D" id="3.40.140.10">
    <property type="entry name" value="Cytidine Deaminase, domain 2"/>
    <property type="match status" value="1"/>
</dbReference>
<feature type="non-terminal residue" evidence="4">
    <location>
        <position position="1"/>
    </location>
</feature>
<name>A0A3A8PBG7_9BACT</name>
<feature type="region of interest" description="Disordered" evidence="3">
    <location>
        <begin position="64"/>
        <end position="84"/>
    </location>
</feature>
<evidence type="ECO:0000256" key="1">
    <source>
        <dbReference type="ARBA" id="ARBA00022490"/>
    </source>
</evidence>
<dbReference type="GO" id="GO:0006777">
    <property type="term" value="P:Mo-molybdopterin cofactor biosynthetic process"/>
    <property type="evidence" value="ECO:0007669"/>
    <property type="project" value="UniProtKB-KW"/>
</dbReference>
<dbReference type="Proteomes" id="UP000267003">
    <property type="component" value="Unassembled WGS sequence"/>
</dbReference>
<comment type="caution">
    <text evidence="4">The sequence shown here is derived from an EMBL/GenBank/DDBJ whole genome shotgun (WGS) entry which is preliminary data.</text>
</comment>
<dbReference type="EMBL" id="RAWK01000406">
    <property type="protein sequence ID" value="RKH53738.1"/>
    <property type="molecule type" value="Genomic_DNA"/>
</dbReference>
<evidence type="ECO:0000313" key="4">
    <source>
        <dbReference type="EMBL" id="RKH53738.1"/>
    </source>
</evidence>
<protein>
    <submittedName>
        <fullName evidence="4">Sulfurtransferase FdhD</fullName>
    </submittedName>
</protein>
<dbReference type="InterPro" id="IPR016193">
    <property type="entry name" value="Cytidine_deaminase-like"/>
</dbReference>